<dbReference type="EMBL" id="FMWL01000021">
    <property type="protein sequence ID" value="SCZ81680.1"/>
    <property type="molecule type" value="Genomic_DNA"/>
</dbReference>
<dbReference type="PROSITE" id="PS00710">
    <property type="entry name" value="PGM_PMM"/>
    <property type="match status" value="1"/>
</dbReference>
<dbReference type="GO" id="GO:0005975">
    <property type="term" value="P:carbohydrate metabolic process"/>
    <property type="evidence" value="ECO:0007669"/>
    <property type="project" value="InterPro"/>
</dbReference>
<dbReference type="FunFam" id="3.40.120.10:FF:000001">
    <property type="entry name" value="Phosphoglucosamine mutase"/>
    <property type="match status" value="1"/>
</dbReference>
<dbReference type="GO" id="GO:0009252">
    <property type="term" value="P:peptidoglycan biosynthetic process"/>
    <property type="evidence" value="ECO:0007669"/>
    <property type="project" value="TreeGrafter"/>
</dbReference>
<organism evidence="16 17">
    <name type="scientific">Acidaminobacter hydrogenoformans DSM 2784</name>
    <dbReference type="NCBI Taxonomy" id="1120920"/>
    <lineage>
        <taxon>Bacteria</taxon>
        <taxon>Bacillati</taxon>
        <taxon>Bacillota</taxon>
        <taxon>Clostridia</taxon>
        <taxon>Peptostreptococcales</taxon>
        <taxon>Acidaminobacteraceae</taxon>
        <taxon>Acidaminobacter</taxon>
    </lineage>
</organism>
<dbReference type="InterPro" id="IPR005845">
    <property type="entry name" value="A-D-PHexomutase_a/b/a-II"/>
</dbReference>
<feature type="binding site" evidence="9">
    <location>
        <position position="246"/>
    </location>
    <ligand>
        <name>Mg(2+)</name>
        <dbReference type="ChEBI" id="CHEBI:18420"/>
    </ligand>
</feature>
<dbReference type="GO" id="GO:0004615">
    <property type="term" value="F:phosphomannomutase activity"/>
    <property type="evidence" value="ECO:0007669"/>
    <property type="project" value="TreeGrafter"/>
</dbReference>
<feature type="domain" description="Alpha-D-phosphohexomutase alpha/beta/alpha" evidence="13">
    <location>
        <begin position="3"/>
        <end position="133"/>
    </location>
</feature>
<evidence type="ECO:0000256" key="3">
    <source>
        <dbReference type="ARBA" id="ARBA00022723"/>
    </source>
</evidence>
<dbReference type="InterPro" id="IPR005841">
    <property type="entry name" value="Alpha-D-phosphohexomutase_SF"/>
</dbReference>
<evidence type="ECO:0000256" key="8">
    <source>
        <dbReference type="ARBA" id="ARBA00068193"/>
    </source>
</evidence>
<dbReference type="SUPFAM" id="SSF53738">
    <property type="entry name" value="Phosphoglucomutase, first 3 domains"/>
    <property type="match status" value="3"/>
</dbReference>
<protein>
    <recommendedName>
        <fullName evidence="8 9">Phosphoglucosamine mutase</fullName>
        <ecNumber evidence="7 9">5.4.2.10</ecNumber>
    </recommendedName>
</protein>
<dbReference type="InterPro" id="IPR016055">
    <property type="entry name" value="A-D-PHexomutase_a/b/a-I/II/III"/>
</dbReference>
<dbReference type="InterPro" id="IPR005843">
    <property type="entry name" value="A-D-PHexomutase_C"/>
</dbReference>
<dbReference type="HAMAP" id="MF_01554_B">
    <property type="entry name" value="GlmM_B"/>
    <property type="match status" value="1"/>
</dbReference>
<dbReference type="CDD" id="cd05802">
    <property type="entry name" value="GlmM"/>
    <property type="match status" value="1"/>
</dbReference>
<dbReference type="Gene3D" id="3.30.310.50">
    <property type="entry name" value="Alpha-D-phosphohexomutase, C-terminal domain"/>
    <property type="match status" value="1"/>
</dbReference>
<keyword evidence="5 9" id="KW-0413">Isomerase</keyword>
<dbReference type="PANTHER" id="PTHR42946">
    <property type="entry name" value="PHOSPHOHEXOSE MUTASE"/>
    <property type="match status" value="1"/>
</dbReference>
<dbReference type="Pfam" id="PF02880">
    <property type="entry name" value="PGM_PMM_III"/>
    <property type="match status" value="1"/>
</dbReference>
<dbReference type="NCBIfam" id="TIGR01455">
    <property type="entry name" value="glmM"/>
    <property type="match status" value="1"/>
</dbReference>
<evidence type="ECO:0000259" key="14">
    <source>
        <dbReference type="Pfam" id="PF02879"/>
    </source>
</evidence>
<feature type="domain" description="Alpha-D-phosphohexomutase C-terminal" evidence="12">
    <location>
        <begin position="375"/>
        <end position="443"/>
    </location>
</feature>
<feature type="domain" description="Alpha-D-phosphohexomutase alpha/beta/alpha" evidence="14">
    <location>
        <begin position="161"/>
        <end position="255"/>
    </location>
</feature>
<dbReference type="InterPro" id="IPR050060">
    <property type="entry name" value="Phosphoglucosamine_mutase"/>
</dbReference>
<evidence type="ECO:0000259" key="15">
    <source>
        <dbReference type="Pfam" id="PF02880"/>
    </source>
</evidence>
<keyword evidence="3 9" id="KW-0479">Metal-binding</keyword>
<dbReference type="AlphaFoldDB" id="A0A1G5S716"/>
<evidence type="ECO:0000256" key="1">
    <source>
        <dbReference type="ARBA" id="ARBA00010231"/>
    </source>
</evidence>
<dbReference type="PANTHER" id="PTHR42946:SF1">
    <property type="entry name" value="PHOSPHOGLUCOMUTASE (ALPHA-D-GLUCOSE-1,6-BISPHOSPHATE-DEPENDENT)"/>
    <property type="match status" value="1"/>
</dbReference>
<dbReference type="FunFam" id="3.40.120.10:FF:000002">
    <property type="entry name" value="Phosphoglucosamine mutase"/>
    <property type="match status" value="1"/>
</dbReference>
<comment type="similarity">
    <text evidence="1 9 10">Belongs to the phosphohexose mutase family.</text>
</comment>
<dbReference type="InterPro" id="IPR005844">
    <property type="entry name" value="A-D-PHexomutase_a/b/a-I"/>
</dbReference>
<evidence type="ECO:0000259" key="13">
    <source>
        <dbReference type="Pfam" id="PF02878"/>
    </source>
</evidence>
<name>A0A1G5S716_9FIRM</name>
<feature type="binding site" evidence="9">
    <location>
        <position position="242"/>
    </location>
    <ligand>
        <name>Mg(2+)</name>
        <dbReference type="ChEBI" id="CHEBI:18420"/>
    </ligand>
</feature>
<evidence type="ECO:0000256" key="9">
    <source>
        <dbReference type="HAMAP-Rule" id="MF_01554"/>
    </source>
</evidence>
<keyword evidence="2 9" id="KW-0597">Phosphoprotein</keyword>
<evidence type="ECO:0000256" key="4">
    <source>
        <dbReference type="ARBA" id="ARBA00022842"/>
    </source>
</evidence>
<dbReference type="Gene3D" id="3.40.120.10">
    <property type="entry name" value="Alpha-D-Glucose-1,6-Bisphosphate, subunit A, domain 3"/>
    <property type="match status" value="3"/>
</dbReference>
<evidence type="ECO:0000256" key="2">
    <source>
        <dbReference type="ARBA" id="ARBA00022553"/>
    </source>
</evidence>
<dbReference type="Pfam" id="PF02878">
    <property type="entry name" value="PGM_PMM_I"/>
    <property type="match status" value="1"/>
</dbReference>
<evidence type="ECO:0000256" key="10">
    <source>
        <dbReference type="RuleBase" id="RU004326"/>
    </source>
</evidence>
<proteinExistence type="inferred from homology"/>
<dbReference type="SUPFAM" id="SSF55957">
    <property type="entry name" value="Phosphoglucomutase, C-terminal domain"/>
    <property type="match status" value="1"/>
</dbReference>
<dbReference type="FunFam" id="3.30.310.50:FF:000001">
    <property type="entry name" value="Phosphoglucosamine mutase"/>
    <property type="match status" value="1"/>
</dbReference>
<dbReference type="RefSeq" id="WP_092592776.1">
    <property type="nucleotide sequence ID" value="NZ_FMWL01000021.1"/>
</dbReference>
<dbReference type="InterPro" id="IPR006352">
    <property type="entry name" value="GlmM_bact"/>
</dbReference>
<dbReference type="GO" id="GO:0000287">
    <property type="term" value="F:magnesium ion binding"/>
    <property type="evidence" value="ECO:0007669"/>
    <property type="project" value="UniProtKB-UniRule"/>
</dbReference>
<dbReference type="GO" id="GO:0006048">
    <property type="term" value="P:UDP-N-acetylglucosamine biosynthetic process"/>
    <property type="evidence" value="ECO:0007669"/>
    <property type="project" value="TreeGrafter"/>
</dbReference>
<dbReference type="InterPro" id="IPR005846">
    <property type="entry name" value="A-D-PHexomutase_a/b/a-III"/>
</dbReference>
<dbReference type="GO" id="GO:0005829">
    <property type="term" value="C:cytosol"/>
    <property type="evidence" value="ECO:0007669"/>
    <property type="project" value="TreeGrafter"/>
</dbReference>
<evidence type="ECO:0000256" key="6">
    <source>
        <dbReference type="ARBA" id="ARBA00050364"/>
    </source>
</evidence>
<dbReference type="Pfam" id="PF00408">
    <property type="entry name" value="PGM_PMM_IV"/>
    <property type="match status" value="1"/>
</dbReference>
<evidence type="ECO:0000256" key="7">
    <source>
        <dbReference type="ARBA" id="ARBA00066330"/>
    </source>
</evidence>
<dbReference type="PRINTS" id="PR00509">
    <property type="entry name" value="PGMPMM"/>
</dbReference>
<evidence type="ECO:0000259" key="12">
    <source>
        <dbReference type="Pfam" id="PF00408"/>
    </source>
</evidence>
<evidence type="ECO:0000313" key="16">
    <source>
        <dbReference type="EMBL" id="SCZ81680.1"/>
    </source>
</evidence>
<comment type="cofactor">
    <cofactor evidence="9">
        <name>Mg(2+)</name>
        <dbReference type="ChEBI" id="CHEBI:18420"/>
    </cofactor>
    <text evidence="9">Binds 1 Mg(2+) ion per subunit.</text>
</comment>
<accession>A0A1G5S716</accession>
<evidence type="ECO:0000256" key="5">
    <source>
        <dbReference type="ARBA" id="ARBA00023235"/>
    </source>
</evidence>
<evidence type="ECO:0000313" key="17">
    <source>
        <dbReference type="Proteomes" id="UP000199208"/>
    </source>
</evidence>
<feature type="binding site" description="via phosphate group" evidence="9">
    <location>
        <position position="102"/>
    </location>
    <ligand>
        <name>Mg(2+)</name>
        <dbReference type="ChEBI" id="CHEBI:18420"/>
    </ligand>
</feature>
<feature type="binding site" evidence="9">
    <location>
        <position position="244"/>
    </location>
    <ligand>
        <name>Mg(2+)</name>
        <dbReference type="ChEBI" id="CHEBI:18420"/>
    </ligand>
</feature>
<reference evidence="16 17" key="1">
    <citation type="submission" date="2016-10" db="EMBL/GenBank/DDBJ databases">
        <authorList>
            <person name="de Groot N.N."/>
        </authorList>
    </citation>
    <scope>NUCLEOTIDE SEQUENCE [LARGE SCALE GENOMIC DNA]</scope>
    <source>
        <strain evidence="16 17">DSM 2784</strain>
    </source>
</reference>
<keyword evidence="17" id="KW-1185">Reference proteome</keyword>
<evidence type="ECO:0000256" key="11">
    <source>
        <dbReference type="RuleBase" id="RU004327"/>
    </source>
</evidence>
<feature type="domain" description="Alpha-D-phosphohexomutase alpha/beta/alpha" evidence="15">
    <location>
        <begin position="259"/>
        <end position="371"/>
    </location>
</feature>
<keyword evidence="4 9" id="KW-0460">Magnesium</keyword>
<dbReference type="InterPro" id="IPR036900">
    <property type="entry name" value="A-D-PHexomutase_C_sf"/>
</dbReference>
<feature type="modified residue" description="Phosphoserine" evidence="9">
    <location>
        <position position="102"/>
    </location>
</feature>
<gene>
    <name evidence="9" type="primary">glmM</name>
    <name evidence="16" type="ORF">SAMN03080599_02936</name>
</gene>
<sequence>MGKLFGTDGVRGIANVELTNELAYKLGRVGAFVLTKQDHHTKSRLIIGKDPRVSGDMLESALIAGILSAGCDVIKVGVVPTPAIAYLVRHLKLDAGVMISASHNPAEYNGIKFFNAEGFKLSDEIEEEIERYILGDLDIEIEPSGIKIGRKTEVYKANDLYAEFVASTIDTDLEGLHVAIDCANGASSEVAVTTLRALGAKVDAFHHIPDGININLNCGSTHTEVIGEIVTKGGYDIGLAFDGDADRCLAVDENGSLVDGDKIMAICAIELQKANMLKDQTVVSTVMSNIGFEEALEKRGMKALRTKVGDRYVLEAMRENGYVLGGEQSGHIIFLNHNTTGDGLMTAVKLLAALKKSGQRMSELAGVMQVYPQILKNARIKNEFKHTYMLDEVIAARIKAVEAAFQGKGRVLIRPSGTEPLVRVMIEGDDQSLLESYAAELVELIEARLGKV</sequence>
<dbReference type="GO" id="GO:0008966">
    <property type="term" value="F:phosphoglucosamine mutase activity"/>
    <property type="evidence" value="ECO:0007669"/>
    <property type="project" value="UniProtKB-UniRule"/>
</dbReference>
<dbReference type="OrthoDB" id="9806956at2"/>
<dbReference type="EC" id="5.4.2.10" evidence="7 9"/>
<comment type="function">
    <text evidence="9 11">Catalyzes the conversion of glucosamine-6-phosphate to glucosamine-1-phosphate.</text>
</comment>
<dbReference type="Proteomes" id="UP000199208">
    <property type="component" value="Unassembled WGS sequence"/>
</dbReference>
<comment type="PTM">
    <text evidence="9">Activated by phosphorylation.</text>
</comment>
<feature type="active site" description="Phosphoserine intermediate" evidence="9">
    <location>
        <position position="102"/>
    </location>
</feature>
<dbReference type="Pfam" id="PF02879">
    <property type="entry name" value="PGM_PMM_II"/>
    <property type="match status" value="1"/>
</dbReference>
<dbReference type="InterPro" id="IPR016066">
    <property type="entry name" value="A-D-PHexomutase_CS"/>
</dbReference>
<comment type="catalytic activity">
    <reaction evidence="6 9 11">
        <text>alpha-D-glucosamine 1-phosphate = D-glucosamine 6-phosphate</text>
        <dbReference type="Rhea" id="RHEA:23424"/>
        <dbReference type="ChEBI" id="CHEBI:58516"/>
        <dbReference type="ChEBI" id="CHEBI:58725"/>
        <dbReference type="EC" id="5.4.2.10"/>
    </reaction>
</comment>
<dbReference type="STRING" id="1120920.SAMN03080599_02936"/>